<organism evidence="8 9">
    <name type="scientific">Holothuria leucospilota</name>
    <name type="common">Black long sea cucumber</name>
    <name type="synonym">Mertensiothuria leucospilota</name>
    <dbReference type="NCBI Taxonomy" id="206669"/>
    <lineage>
        <taxon>Eukaryota</taxon>
        <taxon>Metazoa</taxon>
        <taxon>Echinodermata</taxon>
        <taxon>Eleutherozoa</taxon>
        <taxon>Echinozoa</taxon>
        <taxon>Holothuroidea</taxon>
        <taxon>Aspidochirotacea</taxon>
        <taxon>Aspidochirotida</taxon>
        <taxon>Holothuriidae</taxon>
        <taxon>Holothuria</taxon>
    </lineage>
</organism>
<evidence type="ECO:0000256" key="6">
    <source>
        <dbReference type="PIRNR" id="PIRNR005682"/>
    </source>
</evidence>
<dbReference type="PANTHER" id="PTHR10551">
    <property type="entry name" value="FASCIN"/>
    <property type="match status" value="1"/>
</dbReference>
<dbReference type="InterPro" id="IPR010431">
    <property type="entry name" value="Fascin"/>
</dbReference>
<dbReference type="Pfam" id="PF06268">
    <property type="entry name" value="Fascin"/>
    <property type="match status" value="4"/>
</dbReference>
<dbReference type="GO" id="GO:0016477">
    <property type="term" value="P:cell migration"/>
    <property type="evidence" value="ECO:0007669"/>
    <property type="project" value="TreeGrafter"/>
</dbReference>
<dbReference type="GO" id="GO:0051017">
    <property type="term" value="P:actin filament bundle assembly"/>
    <property type="evidence" value="ECO:0007669"/>
    <property type="project" value="TreeGrafter"/>
</dbReference>
<dbReference type="GO" id="GO:0005737">
    <property type="term" value="C:cytoplasm"/>
    <property type="evidence" value="ECO:0007669"/>
    <property type="project" value="TreeGrafter"/>
</dbReference>
<dbReference type="InterPro" id="IPR008999">
    <property type="entry name" value="Actin-crosslinking"/>
</dbReference>
<dbReference type="InterPro" id="IPR024703">
    <property type="entry name" value="Fascin_metazoans"/>
</dbReference>
<dbReference type="GO" id="GO:0015629">
    <property type="term" value="C:actin cytoskeleton"/>
    <property type="evidence" value="ECO:0007669"/>
    <property type="project" value="TreeGrafter"/>
</dbReference>
<evidence type="ECO:0000256" key="2">
    <source>
        <dbReference type="ARBA" id="ARBA00007415"/>
    </source>
</evidence>
<dbReference type="OrthoDB" id="10259868at2759"/>
<evidence type="ECO:0000256" key="5">
    <source>
        <dbReference type="ARBA" id="ARBA00023212"/>
    </source>
</evidence>
<keyword evidence="3 6" id="KW-0963">Cytoplasm</keyword>
<dbReference type="GO" id="GO:0051015">
    <property type="term" value="F:actin filament binding"/>
    <property type="evidence" value="ECO:0007669"/>
    <property type="project" value="InterPro"/>
</dbReference>
<dbReference type="CDD" id="cd23337">
    <property type="entry name" value="beta-trefoil_FSCN_rpt4"/>
    <property type="match status" value="1"/>
</dbReference>
<evidence type="ECO:0000313" key="9">
    <source>
        <dbReference type="Proteomes" id="UP001152320"/>
    </source>
</evidence>
<dbReference type="PANTHER" id="PTHR10551:SF9">
    <property type="entry name" value="FASCIN-2"/>
    <property type="match status" value="1"/>
</dbReference>
<evidence type="ECO:0000256" key="1">
    <source>
        <dbReference type="ARBA" id="ARBA00004245"/>
    </source>
</evidence>
<dbReference type="Gene3D" id="2.80.10.50">
    <property type="match status" value="4"/>
</dbReference>
<reference evidence="8" key="1">
    <citation type="submission" date="2021-10" db="EMBL/GenBank/DDBJ databases">
        <title>Tropical sea cucumber genome reveals ecological adaptation and Cuvierian tubules defense mechanism.</title>
        <authorList>
            <person name="Chen T."/>
        </authorList>
    </citation>
    <scope>NUCLEOTIDE SEQUENCE</scope>
    <source>
        <strain evidence="8">Nanhai2018</strain>
        <tissue evidence="8">Muscle</tissue>
    </source>
</reference>
<dbReference type="GO" id="GO:0030674">
    <property type="term" value="F:protein-macromolecule adaptor activity"/>
    <property type="evidence" value="ECO:0007669"/>
    <property type="project" value="InterPro"/>
</dbReference>
<dbReference type="EMBL" id="JAIZAY010000008">
    <property type="protein sequence ID" value="KAJ8037712.1"/>
    <property type="molecule type" value="Genomic_DNA"/>
</dbReference>
<keyword evidence="9" id="KW-1185">Reference proteome</keyword>
<comment type="caution">
    <text evidence="8">The sequence shown here is derived from an EMBL/GenBank/DDBJ whole genome shotgun (WGS) entry which is preliminary data.</text>
</comment>
<evidence type="ECO:0000256" key="4">
    <source>
        <dbReference type="ARBA" id="ARBA00023203"/>
    </source>
</evidence>
<evidence type="ECO:0000313" key="8">
    <source>
        <dbReference type="EMBL" id="KAJ8037712.1"/>
    </source>
</evidence>
<sequence length="493" mass="54446">MAGEELKYKFGLRNTAGKYLTMESFGNKVNANGSSLKAKQVWTLEQEDSFVFLKSHKGFYLATDKNGNVTGDNDEKGNDEKFEVDVQSDGRWALKSVPYGRYLSGLGDDRLTCSASSVGENELWMIHLAIHPQVCIKSVQRSKYAHLEDGELRFNELVPWGSDAVISMVFDEGRYALQVSDGRYVTLDGNMVDTITNDARFVIAFKEGHLALRDNNGCYLTPAAGNGAVKKSSKSSIGKAQYLLLEDSPPQGVFYASDGRLASTRQGADVSANQKKGSPEEGEFSDKEIFQLEFVTDAKRWAIRTVENEYWFLANNSGIQAKSGIDPKKDNSAHFEFDYVDGKTAIKASNGKYIFTKPAGHLYATSASVDEKEKFTFQCINRPLLALKSHHGFIASRGSTKLECNRSNYDMFRVVFTDAGYTIAKGSSYWNLDPSDNNAVLLGPSPTPFSLEFQGRSKLCIRAPNGKYLKSEQNGIFSATADSGGDANTLFEF</sequence>
<dbReference type="Proteomes" id="UP001152320">
    <property type="component" value="Chromosome 8"/>
</dbReference>
<name>A0A9Q1C336_HOLLE</name>
<dbReference type="FunFam" id="2.80.10.50:FF:000015">
    <property type="entry name" value="Fascin"/>
    <property type="match status" value="1"/>
</dbReference>
<dbReference type="AlphaFoldDB" id="A0A9Q1C336"/>
<gene>
    <name evidence="8" type="ORF">HOLleu_18603</name>
</gene>
<feature type="domain" description="Fascin-like" evidence="7">
    <location>
        <begin position="390"/>
        <end position="488"/>
    </location>
</feature>
<dbReference type="CDD" id="cd23334">
    <property type="entry name" value="beta-trefoil_FSCN_rpt1"/>
    <property type="match status" value="1"/>
</dbReference>
<keyword evidence="5 6" id="KW-0206">Cytoskeleton</keyword>
<dbReference type="GO" id="GO:0007163">
    <property type="term" value="P:establishment or maintenance of cell polarity"/>
    <property type="evidence" value="ECO:0007669"/>
    <property type="project" value="TreeGrafter"/>
</dbReference>
<accession>A0A9Q1C336</accession>
<feature type="domain" description="Fascin-like" evidence="7">
    <location>
        <begin position="258"/>
        <end position="377"/>
    </location>
</feature>
<evidence type="ECO:0000259" key="7">
    <source>
        <dbReference type="Pfam" id="PF06268"/>
    </source>
</evidence>
<feature type="domain" description="Fascin-like" evidence="7">
    <location>
        <begin position="136"/>
        <end position="241"/>
    </location>
</feature>
<protein>
    <recommendedName>
        <fullName evidence="6">Fascin</fullName>
    </recommendedName>
</protein>
<dbReference type="CDD" id="cd23335">
    <property type="entry name" value="beta-trefoil_FSCN_rpt2"/>
    <property type="match status" value="1"/>
</dbReference>
<comment type="similarity">
    <text evidence="2 6">Belongs to the fascin family.</text>
</comment>
<keyword evidence="4 6" id="KW-0009">Actin-binding</keyword>
<evidence type="ECO:0000256" key="3">
    <source>
        <dbReference type="ARBA" id="ARBA00022490"/>
    </source>
</evidence>
<dbReference type="InterPro" id="IPR022768">
    <property type="entry name" value="Fascin-like_dom"/>
</dbReference>
<feature type="domain" description="Fascin-like" evidence="7">
    <location>
        <begin position="17"/>
        <end position="125"/>
    </location>
</feature>
<proteinExistence type="inferred from homology"/>
<dbReference type="FunFam" id="2.80.10.50:FF:000008">
    <property type="entry name" value="Fascin"/>
    <property type="match status" value="1"/>
</dbReference>
<dbReference type="FunFam" id="2.80.10.50:FF:000010">
    <property type="entry name" value="Fascin"/>
    <property type="match status" value="1"/>
</dbReference>
<dbReference type="SUPFAM" id="SSF50405">
    <property type="entry name" value="Actin-crosslinking proteins"/>
    <property type="match status" value="4"/>
</dbReference>
<dbReference type="CDD" id="cd23336">
    <property type="entry name" value="beta-trefoil_FSCN_rpt3"/>
    <property type="match status" value="1"/>
</dbReference>
<dbReference type="PIRSF" id="PIRSF005682">
    <property type="entry name" value="Fascin"/>
    <property type="match status" value="1"/>
</dbReference>
<comment type="subcellular location">
    <subcellularLocation>
        <location evidence="1 6">Cytoplasm</location>
        <location evidence="1 6">Cytoskeleton</location>
    </subcellularLocation>
</comment>